<sequence length="131" mass="14375">MIEMTRKESWLATKCFGKCGGILGYVAYLGDDAVDMSSTITLAAIINTVVWMPRCLTQVAVLLIIKVINNSIMEHQRMEVELVSNGMGQRRATEVKIIVARNTTVEVNPAIIITHIALCPVELAANLFEIG</sequence>
<organism evidence="1 2">
    <name type="scientific">Punica granatum</name>
    <name type="common">Pomegranate</name>
    <dbReference type="NCBI Taxonomy" id="22663"/>
    <lineage>
        <taxon>Eukaryota</taxon>
        <taxon>Viridiplantae</taxon>
        <taxon>Streptophyta</taxon>
        <taxon>Embryophyta</taxon>
        <taxon>Tracheophyta</taxon>
        <taxon>Spermatophyta</taxon>
        <taxon>Magnoliopsida</taxon>
        <taxon>eudicotyledons</taxon>
        <taxon>Gunneridae</taxon>
        <taxon>Pentapetalae</taxon>
        <taxon>rosids</taxon>
        <taxon>malvids</taxon>
        <taxon>Myrtales</taxon>
        <taxon>Lythraceae</taxon>
        <taxon>Punica</taxon>
    </lineage>
</organism>
<gene>
    <name evidence="1" type="ORF">CDL15_Pgr000433</name>
</gene>
<evidence type="ECO:0000313" key="2">
    <source>
        <dbReference type="Proteomes" id="UP000197138"/>
    </source>
</evidence>
<protein>
    <submittedName>
        <fullName evidence="1">Uncharacterized protein</fullName>
    </submittedName>
</protein>
<dbReference type="EMBL" id="MTKT01005400">
    <property type="protein sequence ID" value="OWM66981.1"/>
    <property type="molecule type" value="Genomic_DNA"/>
</dbReference>
<dbReference type="Proteomes" id="UP000197138">
    <property type="component" value="Unassembled WGS sequence"/>
</dbReference>
<accession>A0A218W411</accession>
<reference evidence="2" key="1">
    <citation type="journal article" date="2017" name="Plant J.">
        <title>The pomegranate (Punica granatum L.) genome and the genomics of punicalagin biosynthesis.</title>
        <authorList>
            <person name="Qin G."/>
            <person name="Xu C."/>
            <person name="Ming R."/>
            <person name="Tang H."/>
            <person name="Guyot R."/>
            <person name="Kramer E.M."/>
            <person name="Hu Y."/>
            <person name="Yi X."/>
            <person name="Qi Y."/>
            <person name="Xu X."/>
            <person name="Gao Z."/>
            <person name="Pan H."/>
            <person name="Jian J."/>
            <person name="Tian Y."/>
            <person name="Yue Z."/>
            <person name="Xu Y."/>
        </authorList>
    </citation>
    <scope>NUCLEOTIDE SEQUENCE [LARGE SCALE GENOMIC DNA]</scope>
    <source>
        <strain evidence="2">cv. Dabenzi</strain>
    </source>
</reference>
<dbReference type="AlphaFoldDB" id="A0A218W411"/>
<proteinExistence type="predicted"/>
<name>A0A218W411_PUNGR</name>
<comment type="caution">
    <text evidence="1">The sequence shown here is derived from an EMBL/GenBank/DDBJ whole genome shotgun (WGS) entry which is preliminary data.</text>
</comment>
<evidence type="ECO:0000313" key="1">
    <source>
        <dbReference type="EMBL" id="OWM66981.1"/>
    </source>
</evidence>